<reference evidence="1" key="1">
    <citation type="submission" date="2022-12" db="EMBL/GenBank/DDBJ databases">
        <title>Gycomyces niveus sp.nov., a novel actinomycete isolated from soil in Shouguang.</title>
        <authorList>
            <person name="Yang X."/>
        </authorList>
    </citation>
    <scope>NUCLEOTIDE SEQUENCE</scope>
    <source>
        <strain evidence="1">DSM 44724</strain>
    </source>
</reference>
<gene>
    <name evidence="2" type="ORF">J2S69_002097</name>
    <name evidence="1" type="ORF">O2L01_14230</name>
</gene>
<dbReference type="EMBL" id="JAPZVQ010000008">
    <property type="protein sequence ID" value="MDA1386148.1"/>
    <property type="molecule type" value="Genomic_DNA"/>
</dbReference>
<evidence type="ECO:0000313" key="2">
    <source>
        <dbReference type="EMBL" id="MDR7338378.1"/>
    </source>
</evidence>
<comment type="caution">
    <text evidence="1">The sequence shown here is derived from an EMBL/GenBank/DDBJ whole genome shotgun (WGS) entry which is preliminary data.</text>
</comment>
<evidence type="ECO:0000313" key="1">
    <source>
        <dbReference type="EMBL" id="MDA1386148.1"/>
    </source>
</evidence>
<dbReference type="Proteomes" id="UP001183604">
    <property type="component" value="Unassembled WGS sequence"/>
</dbReference>
<proteinExistence type="predicted"/>
<dbReference type="Proteomes" id="UP001145799">
    <property type="component" value="Unassembled WGS sequence"/>
</dbReference>
<reference evidence="2 4" key="2">
    <citation type="submission" date="2023-07" db="EMBL/GenBank/DDBJ databases">
        <title>Sequencing the genomes of 1000 actinobacteria strains.</title>
        <authorList>
            <person name="Klenk H.-P."/>
        </authorList>
    </citation>
    <scope>NUCLEOTIDE SEQUENCE [LARGE SCALE GENOMIC DNA]</scope>
    <source>
        <strain evidence="2 4">DSM 44724</strain>
    </source>
</reference>
<protein>
    <submittedName>
        <fullName evidence="1">Uncharacterized protein</fullName>
    </submittedName>
</protein>
<dbReference type="AlphaFoldDB" id="A0A9X3PM82"/>
<organism evidence="1 3">
    <name type="scientific">Glycomyces lechevalierae</name>
    <dbReference type="NCBI Taxonomy" id="256034"/>
    <lineage>
        <taxon>Bacteria</taxon>
        <taxon>Bacillati</taxon>
        <taxon>Actinomycetota</taxon>
        <taxon>Actinomycetes</taxon>
        <taxon>Glycomycetales</taxon>
        <taxon>Glycomycetaceae</taxon>
        <taxon>Glycomyces</taxon>
    </lineage>
</organism>
<sequence>MNLLFLAPQASRKRAVAIETRRALDDGHHVVLVAEAGVNREGWDLDPRVEVEWLQANTIDAAEPRATALFARKLPLGLLRRVGRGPLRKPADKAARRWKRQVTNPLDADRRRRTEALRERHRLERVQARIEAAQPDWLVLCESAAIELAAEFVPALLDAHPDTRATYAYEPLPGGDRDR</sequence>
<dbReference type="RefSeq" id="WP_270122618.1">
    <property type="nucleotide sequence ID" value="NZ_BAAAOM010000005.1"/>
</dbReference>
<evidence type="ECO:0000313" key="4">
    <source>
        <dbReference type="Proteomes" id="UP001183604"/>
    </source>
</evidence>
<name>A0A9X3PM82_9ACTN</name>
<dbReference type="EMBL" id="JAVDYD010000001">
    <property type="protein sequence ID" value="MDR7338378.1"/>
    <property type="molecule type" value="Genomic_DNA"/>
</dbReference>
<evidence type="ECO:0000313" key="3">
    <source>
        <dbReference type="Proteomes" id="UP001145799"/>
    </source>
</evidence>
<accession>A0A9X3PM82</accession>
<keyword evidence="4" id="KW-1185">Reference proteome</keyword>